<proteinExistence type="predicted"/>
<evidence type="ECO:0000313" key="2">
    <source>
        <dbReference type="Proteomes" id="UP001293791"/>
    </source>
</evidence>
<dbReference type="EMBL" id="JARGYT010000107">
    <property type="protein sequence ID" value="MDZ5762768.1"/>
    <property type="molecule type" value="Genomic_DNA"/>
</dbReference>
<sequence>MKVSKIKEGNTLLVSEGNWSFTISLVKKLQLLYKLITFTYGAYSYFSRYM</sequence>
<accession>A0ABU5L9G9</accession>
<keyword evidence="2" id="KW-1185">Reference proteome</keyword>
<evidence type="ECO:0000313" key="1">
    <source>
        <dbReference type="EMBL" id="MDZ5762768.1"/>
    </source>
</evidence>
<dbReference type="Proteomes" id="UP001293791">
    <property type="component" value="Unassembled WGS sequence"/>
</dbReference>
<comment type="caution">
    <text evidence="1">The sequence shown here is derived from an EMBL/GenBank/DDBJ whole genome shotgun (WGS) entry which is preliminary data.</text>
</comment>
<organism evidence="1 2">
    <name type="scientific">Candidatus Cyrtobacter comes</name>
    <dbReference type="NCBI Taxonomy" id="675776"/>
    <lineage>
        <taxon>Bacteria</taxon>
        <taxon>Pseudomonadati</taxon>
        <taxon>Pseudomonadota</taxon>
        <taxon>Alphaproteobacteria</taxon>
        <taxon>Rickettsiales</taxon>
        <taxon>Candidatus Midichloriaceae</taxon>
        <taxon>Candidatus Cyrtobacter</taxon>
    </lineage>
</organism>
<reference evidence="1 2" key="1">
    <citation type="submission" date="2023-02" db="EMBL/GenBank/DDBJ databases">
        <title>Host association and intracellularity evolved multiple times independently in the Rickettsiales.</title>
        <authorList>
            <person name="Castelli M."/>
            <person name="Nardi T."/>
            <person name="Gammuto L."/>
            <person name="Bellinzona G."/>
            <person name="Sabaneyeva E."/>
            <person name="Potekhin A."/>
            <person name="Serra V."/>
            <person name="Petroni G."/>
            <person name="Sassera D."/>
        </authorList>
    </citation>
    <scope>NUCLEOTIDE SEQUENCE [LARGE SCALE GENOMIC DNA]</scope>
    <source>
        <strain evidence="1 2">BOD18</strain>
    </source>
</reference>
<protein>
    <submittedName>
        <fullName evidence="1">Uncharacterized protein</fullName>
    </submittedName>
</protein>
<name>A0ABU5L9G9_9RICK</name>
<gene>
    <name evidence="1" type="ORF">Cyrtocomes_01162</name>
</gene>